<dbReference type="AlphaFoldDB" id="B4DAV3"/>
<keyword evidence="1" id="KW-0812">Transmembrane</keyword>
<evidence type="ECO:0000313" key="3">
    <source>
        <dbReference type="Proteomes" id="UP000005824"/>
    </source>
</evidence>
<gene>
    <name evidence="2" type="ORF">CfE428DRAFT_6044</name>
</gene>
<comment type="caution">
    <text evidence="2">The sequence shown here is derived from an EMBL/GenBank/DDBJ whole genome shotgun (WGS) entry which is preliminary data.</text>
</comment>
<keyword evidence="1" id="KW-0472">Membrane</keyword>
<feature type="transmembrane region" description="Helical" evidence="1">
    <location>
        <begin position="28"/>
        <end position="47"/>
    </location>
</feature>
<dbReference type="InParanoid" id="B4DAV3"/>
<name>B4DAV3_9BACT</name>
<dbReference type="Proteomes" id="UP000005824">
    <property type="component" value="Unassembled WGS sequence"/>
</dbReference>
<evidence type="ECO:0000313" key="2">
    <source>
        <dbReference type="EMBL" id="EDY16425.1"/>
    </source>
</evidence>
<accession>B4DAV3</accession>
<proteinExistence type="predicted"/>
<organism evidence="2 3">
    <name type="scientific">Chthoniobacter flavus Ellin428</name>
    <dbReference type="NCBI Taxonomy" id="497964"/>
    <lineage>
        <taxon>Bacteria</taxon>
        <taxon>Pseudomonadati</taxon>
        <taxon>Verrucomicrobiota</taxon>
        <taxon>Spartobacteria</taxon>
        <taxon>Chthoniobacterales</taxon>
        <taxon>Chthoniobacteraceae</taxon>
        <taxon>Chthoniobacter</taxon>
    </lineage>
</organism>
<keyword evidence="1" id="KW-1133">Transmembrane helix</keyword>
<feature type="transmembrane region" description="Helical" evidence="1">
    <location>
        <begin position="53"/>
        <end position="79"/>
    </location>
</feature>
<evidence type="ECO:0000256" key="1">
    <source>
        <dbReference type="SAM" id="Phobius"/>
    </source>
</evidence>
<sequence length="202" mass="23565">MRVEYSSHLYRVARHDSWNWIMRRKKEVATWGGVIFFVAAFFIWMVRGSEAEFLVPFFSGLIAVAIADAAVFAMHLLYLTPRKLCALKQQQLDSERHKFAATLEKEKQSMQLLVAELDTLKSRMDERPLKPLELREEIDQLIAEGEILLDSAETTMVEESELWFEDVERFAKRHLNPGQYDHLHAVVPSDVEEQVKFHRGVF</sequence>
<keyword evidence="3" id="KW-1185">Reference proteome</keyword>
<dbReference type="EMBL" id="ABVL01000033">
    <property type="protein sequence ID" value="EDY16425.1"/>
    <property type="molecule type" value="Genomic_DNA"/>
</dbReference>
<protein>
    <submittedName>
        <fullName evidence="2">Uncharacterized protein</fullName>
    </submittedName>
</protein>
<reference evidence="2 3" key="1">
    <citation type="journal article" date="2011" name="J. Bacteriol.">
        <title>Genome sequence of Chthoniobacter flavus Ellin428, an aerobic heterotrophic soil bacterium.</title>
        <authorList>
            <person name="Kant R."/>
            <person name="van Passel M.W."/>
            <person name="Palva A."/>
            <person name="Lucas S."/>
            <person name="Lapidus A."/>
            <person name="Glavina Del Rio T."/>
            <person name="Dalin E."/>
            <person name="Tice H."/>
            <person name="Bruce D."/>
            <person name="Goodwin L."/>
            <person name="Pitluck S."/>
            <person name="Larimer F.W."/>
            <person name="Land M.L."/>
            <person name="Hauser L."/>
            <person name="Sangwan P."/>
            <person name="de Vos W.M."/>
            <person name="Janssen P.H."/>
            <person name="Smidt H."/>
        </authorList>
    </citation>
    <scope>NUCLEOTIDE SEQUENCE [LARGE SCALE GENOMIC DNA]</scope>
    <source>
        <strain evidence="2 3">Ellin428</strain>
    </source>
</reference>